<dbReference type="SMART" id="SM01274">
    <property type="entry name" value="malic"/>
    <property type="match status" value="1"/>
</dbReference>
<dbReference type="InterPro" id="IPR037062">
    <property type="entry name" value="Malic_N_dom_sf"/>
</dbReference>
<feature type="active site" description="Proton donor" evidence="5">
    <location>
        <position position="37"/>
    </location>
</feature>
<evidence type="ECO:0000256" key="3">
    <source>
        <dbReference type="ARBA" id="ARBA00022723"/>
    </source>
</evidence>
<dbReference type="PIRSF" id="PIRSF000106">
    <property type="entry name" value="ME"/>
    <property type="match status" value="1"/>
</dbReference>
<dbReference type="InterPro" id="IPR046346">
    <property type="entry name" value="Aminoacid_DH-like_N_sf"/>
</dbReference>
<name>A0AA47G9B0_9LACT</name>
<dbReference type="SMART" id="SM00919">
    <property type="entry name" value="Malic_M"/>
    <property type="match status" value="1"/>
</dbReference>
<dbReference type="SUPFAM" id="SSF53223">
    <property type="entry name" value="Aminoacid dehydrogenase-like, N-terminal domain"/>
    <property type="match status" value="1"/>
</dbReference>
<evidence type="ECO:0000256" key="1">
    <source>
        <dbReference type="ARBA" id="ARBA00001936"/>
    </source>
</evidence>
<keyword evidence="4" id="KW-0560">Oxidoreductase</keyword>
<dbReference type="FunFam" id="3.40.50.10380:FF:000003">
    <property type="entry name" value="NADP-dependent malic enzyme"/>
    <property type="match status" value="1"/>
</dbReference>
<evidence type="ECO:0000256" key="5">
    <source>
        <dbReference type="PIRSR" id="PIRSR000106-1"/>
    </source>
</evidence>
<feature type="binding site" evidence="7">
    <location>
        <position position="134"/>
    </location>
    <ligand>
        <name>a divalent metal cation</name>
        <dbReference type="ChEBI" id="CHEBI:60240"/>
    </ligand>
</feature>
<feature type="domain" description="Malic enzyme N-terminal" evidence="9">
    <location>
        <begin position="16"/>
        <end position="149"/>
    </location>
</feature>
<evidence type="ECO:0000313" key="10">
    <source>
        <dbReference type="EMBL" id="WAT24664.1"/>
    </source>
</evidence>
<dbReference type="InterPro" id="IPR015884">
    <property type="entry name" value="Malic_enzyme_CS"/>
</dbReference>
<comment type="similarity">
    <text evidence="2">Belongs to the malic enzymes family.</text>
</comment>
<evidence type="ECO:0000256" key="4">
    <source>
        <dbReference type="ARBA" id="ARBA00023002"/>
    </source>
</evidence>
<dbReference type="Gene3D" id="3.40.50.720">
    <property type="entry name" value="NAD(P)-binding Rossmann-like Domain"/>
    <property type="match status" value="1"/>
</dbReference>
<feature type="binding site" evidence="7">
    <location>
        <position position="135"/>
    </location>
    <ligand>
        <name>a divalent metal cation</name>
        <dbReference type="ChEBI" id="CHEBI:60240"/>
    </ligand>
</feature>
<evidence type="ECO:0000259" key="8">
    <source>
        <dbReference type="SMART" id="SM00919"/>
    </source>
</evidence>
<evidence type="ECO:0000259" key="9">
    <source>
        <dbReference type="SMART" id="SM01274"/>
    </source>
</evidence>
<dbReference type="InterPro" id="IPR001891">
    <property type="entry name" value="Malic_OxRdtase"/>
</dbReference>
<comment type="cofactor">
    <cofactor evidence="1">
        <name>Mn(2+)</name>
        <dbReference type="ChEBI" id="CHEBI:29035"/>
    </cofactor>
</comment>
<dbReference type="InterPro" id="IPR051674">
    <property type="entry name" value="Malate_Decarboxylase"/>
</dbReference>
<evidence type="ECO:0000256" key="2">
    <source>
        <dbReference type="ARBA" id="ARBA00008785"/>
    </source>
</evidence>
<dbReference type="GO" id="GO:0016616">
    <property type="term" value="F:oxidoreductase activity, acting on the CH-OH group of donors, NAD or NADP as acceptor"/>
    <property type="evidence" value="ECO:0007669"/>
    <property type="project" value="InterPro"/>
</dbReference>
<dbReference type="InterPro" id="IPR012302">
    <property type="entry name" value="Malic_NAD-bd"/>
</dbReference>
<feature type="active site" description="Proton acceptor" evidence="5">
    <location>
        <position position="92"/>
    </location>
</feature>
<dbReference type="EMBL" id="CP114063">
    <property type="protein sequence ID" value="WAT24664.1"/>
    <property type="molecule type" value="Genomic_DNA"/>
</dbReference>
<dbReference type="RefSeq" id="WP_269105067.1">
    <property type="nucleotide sequence ID" value="NZ_CP114063.1"/>
</dbReference>
<dbReference type="PANTHER" id="PTHR43237:SF4">
    <property type="entry name" value="NADP-DEPENDENT MALIC ENZYME"/>
    <property type="match status" value="1"/>
</dbReference>
<evidence type="ECO:0000256" key="7">
    <source>
        <dbReference type="PIRSR" id="PIRSR000106-3"/>
    </source>
</evidence>
<dbReference type="InterPro" id="IPR036291">
    <property type="entry name" value="NAD(P)-bd_dom_sf"/>
</dbReference>
<dbReference type="Pfam" id="PF00390">
    <property type="entry name" value="malic"/>
    <property type="match status" value="1"/>
</dbReference>
<dbReference type="InterPro" id="IPR012301">
    <property type="entry name" value="Malic_N_dom"/>
</dbReference>
<dbReference type="GO" id="GO:0004470">
    <property type="term" value="F:malic enzyme activity"/>
    <property type="evidence" value="ECO:0007669"/>
    <property type="project" value="InterPro"/>
</dbReference>
<dbReference type="Pfam" id="PF03949">
    <property type="entry name" value="Malic_M"/>
    <property type="match status" value="1"/>
</dbReference>
<evidence type="ECO:0000313" key="11">
    <source>
        <dbReference type="Proteomes" id="UP001164714"/>
    </source>
</evidence>
<dbReference type="SUPFAM" id="SSF51735">
    <property type="entry name" value="NAD(P)-binding Rossmann-fold domains"/>
    <property type="match status" value="1"/>
</dbReference>
<dbReference type="CDD" id="cd05311">
    <property type="entry name" value="NAD_bind_2_malic_enz"/>
    <property type="match status" value="1"/>
</dbReference>
<organism evidence="10 11">
    <name type="scientific">Aerococcus urinaeequi</name>
    <dbReference type="NCBI Taxonomy" id="51665"/>
    <lineage>
        <taxon>Bacteria</taxon>
        <taxon>Bacillati</taxon>
        <taxon>Bacillota</taxon>
        <taxon>Bacilli</taxon>
        <taxon>Lactobacillales</taxon>
        <taxon>Aerococcaceae</taxon>
        <taxon>Aerococcus</taxon>
    </lineage>
</organism>
<comment type="cofactor">
    <cofactor evidence="7">
        <name>Mg(2+)</name>
        <dbReference type="ChEBI" id="CHEBI:18420"/>
    </cofactor>
    <cofactor evidence="7">
        <name>Mn(2+)</name>
        <dbReference type="ChEBI" id="CHEBI:29035"/>
    </cofactor>
    <text evidence="7">Divalent metal cations. Prefers magnesium or manganese.</text>
</comment>
<dbReference type="PANTHER" id="PTHR43237">
    <property type="entry name" value="NADP-DEPENDENT MALIC ENZYME"/>
    <property type="match status" value="1"/>
</dbReference>
<dbReference type="AlphaFoldDB" id="A0AA47G9B0"/>
<reference evidence="10" key="1">
    <citation type="submission" date="2022-12" db="EMBL/GenBank/DDBJ databases">
        <title>Whole genome sequence analysis of a duck derived balloon bacteium Aerococcus urinaeequi henan2020.</title>
        <authorList>
            <person name="Zhang H."/>
            <person name="Qiao H.X."/>
            <person name="Bian C.Z."/>
            <person name="Shu J.C."/>
        </authorList>
    </citation>
    <scope>NUCLEOTIDE SEQUENCE</scope>
    <source>
        <strain evidence="10">2020-HN-1</strain>
    </source>
</reference>
<dbReference type="Proteomes" id="UP001164714">
    <property type="component" value="Chromosome"/>
</dbReference>
<proteinExistence type="inferred from homology"/>
<dbReference type="Gene3D" id="3.40.50.10380">
    <property type="entry name" value="Malic enzyme, N-terminal domain"/>
    <property type="match status" value="1"/>
</dbReference>
<sequence>MVNLEEKALSIHQRLKGKVEVHNKMDISSSDQLSLVYTPGVAEPCLKIKENRQAVYDYTWKGNTVAVISNGTAVLGLGDIGPEAGLPVMEGKAMLFKAFSGINAIPLVISTNDPAEVIRFCQMVAPTFGGINLEDIKAPECVYIEKELKNTLDIPVFHDDQHGTAIVVLAGLINAYRLLCKDLKKAKIVVSGTGAAGSSIIRMLYAYGVRNIYAINKDGIVVPSQSSSYDSVVEELCNYIRSPQEEKDLGDLLDNADVFVGVSAANILSKEDIKRMNKDSVIFALANPDPEITYIDAIEAGARIVGTGRSDSPNQVNNVLAFPGIFKGALAVRAKKINEEMKIAAAHGIASLIEDKDLTEENIIPNALDERVSEIVAKVVAQKAIETNVARVY</sequence>
<dbReference type="GO" id="GO:0046872">
    <property type="term" value="F:metal ion binding"/>
    <property type="evidence" value="ECO:0007669"/>
    <property type="project" value="UniProtKB-KW"/>
</dbReference>
<feature type="binding site" evidence="6">
    <location>
        <position position="317"/>
    </location>
    <ligand>
        <name>(S)-malate</name>
        <dbReference type="ChEBI" id="CHEBI:15589"/>
    </ligand>
</feature>
<feature type="binding site" evidence="6">
    <location>
        <position position="287"/>
    </location>
    <ligand>
        <name>(S)-malate</name>
        <dbReference type="ChEBI" id="CHEBI:15589"/>
    </ligand>
</feature>
<accession>A0AA47G9B0</accession>
<keyword evidence="3 7" id="KW-0479">Metal-binding</keyword>
<protein>
    <submittedName>
        <fullName evidence="10">NADP-dependent malic enzyme</fullName>
    </submittedName>
</protein>
<gene>
    <name evidence="10" type="ORF">OZ415_00710</name>
</gene>
<feature type="domain" description="Malic enzyme NAD-binding" evidence="8">
    <location>
        <begin position="161"/>
        <end position="385"/>
    </location>
</feature>
<dbReference type="PROSITE" id="PS00331">
    <property type="entry name" value="MALIC_ENZYMES"/>
    <property type="match status" value="1"/>
</dbReference>
<evidence type="ECO:0000256" key="6">
    <source>
        <dbReference type="PIRSR" id="PIRSR000106-2"/>
    </source>
</evidence>
<dbReference type="GO" id="GO:0051287">
    <property type="term" value="F:NAD binding"/>
    <property type="evidence" value="ECO:0007669"/>
    <property type="project" value="InterPro"/>
</dbReference>
<dbReference type="InterPro" id="IPR045213">
    <property type="entry name" value="Malic_NAD-bd_bact_type"/>
</dbReference>
<feature type="binding site" evidence="7">
    <location>
        <position position="160"/>
    </location>
    <ligand>
        <name>a divalent metal cation</name>
        <dbReference type="ChEBI" id="CHEBI:60240"/>
    </ligand>
</feature>